<proteinExistence type="predicted"/>
<protein>
    <recommendedName>
        <fullName evidence="4">Type II secretory pathway, pseudopilin PulG</fullName>
    </recommendedName>
</protein>
<sequence length="146" mass="16883">MAQAKAKGSIILEILIVVLTGILIYTIYDPAMKIRAEEELKKVCRFRMKNIRQAELRYFDEYERYTGNIDSLIAFIKEKALPDSIFFSTAAEKFNPDSLRRCPRINEPYIMGADSLGKYYWVECPYGHGTIGSKEKPEDVNKVSWE</sequence>
<dbReference type="Proteomes" id="UP000182011">
    <property type="component" value="Unassembled WGS sequence"/>
</dbReference>
<feature type="transmembrane region" description="Helical" evidence="1">
    <location>
        <begin position="6"/>
        <end position="28"/>
    </location>
</feature>
<organism evidence="2 3">
    <name type="scientific">Candidatus Kryptonium thompsonii</name>
    <dbReference type="NCBI Taxonomy" id="1633631"/>
    <lineage>
        <taxon>Bacteria</taxon>
        <taxon>Pseudomonadati</taxon>
        <taxon>Candidatus Kryptoniota</taxon>
        <taxon>Candidatus Kryptonium</taxon>
    </lineage>
</organism>
<accession>A0A0P1NWE0</accession>
<dbReference type="EMBL" id="FAOP01000007">
    <property type="protein sequence ID" value="CUU07806.1"/>
    <property type="molecule type" value="Genomic_DNA"/>
</dbReference>
<accession>A0A0P1M7T9</accession>
<keyword evidence="1" id="KW-0812">Transmembrane</keyword>
<accession>A0A0P1MHW6</accession>
<keyword evidence="1" id="KW-1133">Transmembrane helix</keyword>
<reference evidence="2 3" key="1">
    <citation type="submission" date="2015-11" db="EMBL/GenBank/DDBJ databases">
        <authorList>
            <person name="Zhang Y."/>
            <person name="Guo Z."/>
        </authorList>
    </citation>
    <scope>NUCLEOTIDE SEQUENCE [LARGE SCALE GENOMIC DNA]</scope>
    <source>
        <strain evidence="2">JGI-4</strain>
    </source>
</reference>
<keyword evidence="1" id="KW-0472">Membrane</keyword>
<evidence type="ECO:0000313" key="3">
    <source>
        <dbReference type="Proteomes" id="UP000182011"/>
    </source>
</evidence>
<accession>A0A0P1PAR9</accession>
<accession>A0A0S4N9E2</accession>
<evidence type="ECO:0000313" key="2">
    <source>
        <dbReference type="EMBL" id="CUU07806.1"/>
    </source>
</evidence>
<accession>A0A0N7MSR0</accession>
<evidence type="ECO:0000256" key="1">
    <source>
        <dbReference type="SAM" id="Phobius"/>
    </source>
</evidence>
<dbReference type="RefSeq" id="WP_075426764.1">
    <property type="nucleotide sequence ID" value="NZ_CZVJ01000044.1"/>
</dbReference>
<evidence type="ECO:0008006" key="4">
    <source>
        <dbReference type="Google" id="ProtNLM"/>
    </source>
</evidence>
<name>A0A0P1LLR9_9BACT</name>
<accession>A0A0P1LLR9</accession>
<gene>
    <name evidence="2" type="ORF">JGI4_01907</name>
</gene>
<dbReference type="STRING" id="1633631.GCA_001442925_01902"/>
<dbReference type="AlphaFoldDB" id="A0A0P1LLR9"/>